<sequence>MKLKVVIEIPKGSNVKYEFNRKTNMLEVDRILREDFLYPCNYGFVPSTLDWDGDELDVLVYSPEKFLPNSALNVRVIGAMKMVDDGETDTKLVAVHADDFRLEHVKELKDLPLSFLVNLEAFFANYKNFKRVGITKVEGFESKEWALEELKECYELFEKYSSLPKDDFIKKMKEKHPEKYS</sequence>
<name>A0AAX3F2Q1_MYCSY</name>
<dbReference type="InterPro" id="IPR008162">
    <property type="entry name" value="Pyrophosphatase"/>
</dbReference>
<keyword evidence="4 5" id="KW-0460">Magnesium</keyword>
<dbReference type="Pfam" id="PF00719">
    <property type="entry name" value="Pyrophosphatase"/>
    <property type="match status" value="1"/>
</dbReference>
<dbReference type="PROSITE" id="PS00387">
    <property type="entry name" value="PPASE"/>
    <property type="match status" value="1"/>
</dbReference>
<dbReference type="InterPro" id="IPR036649">
    <property type="entry name" value="Pyrophosphatase_sf"/>
</dbReference>
<comment type="similarity">
    <text evidence="5">Belongs to the PPase family.</text>
</comment>
<gene>
    <name evidence="5" type="primary">ppa</name>
    <name evidence="6" type="ORF">OIE46_00860</name>
</gene>
<feature type="binding site" evidence="5">
    <location>
        <position position="30"/>
    </location>
    <ligand>
        <name>substrate</name>
    </ligand>
</feature>
<feature type="binding site" evidence="5">
    <location>
        <position position="126"/>
    </location>
    <ligand>
        <name>substrate</name>
    </ligand>
</feature>
<comment type="subunit">
    <text evidence="5">Homohexamer.</text>
</comment>
<dbReference type="Gene3D" id="3.90.80.10">
    <property type="entry name" value="Inorganic pyrophosphatase"/>
    <property type="match status" value="1"/>
</dbReference>
<proteinExistence type="inferred from homology"/>
<dbReference type="Proteomes" id="UP001164481">
    <property type="component" value="Chromosome"/>
</dbReference>
<accession>A0AAX3F2Q1</accession>
<evidence type="ECO:0000256" key="4">
    <source>
        <dbReference type="ARBA" id="ARBA00022842"/>
    </source>
</evidence>
<dbReference type="EC" id="3.6.1.1" evidence="5"/>
<feature type="binding site" evidence="5">
    <location>
        <position position="52"/>
    </location>
    <ligand>
        <name>Mg(2+)</name>
        <dbReference type="ChEBI" id="CHEBI:18420"/>
        <label>1</label>
    </ligand>
</feature>
<reference evidence="6" key="1">
    <citation type="submission" date="2022-10" db="EMBL/GenBank/DDBJ databases">
        <authorList>
            <person name="Wei X."/>
        </authorList>
    </citation>
    <scope>NUCLEOTIDE SEQUENCE</scope>
    <source>
        <strain evidence="6">SD2</strain>
    </source>
</reference>
<dbReference type="NCBIfam" id="NF002578">
    <property type="entry name" value="PRK02230.1"/>
    <property type="match status" value="1"/>
</dbReference>
<protein>
    <recommendedName>
        <fullName evidence="5">Inorganic pyrophosphatase</fullName>
        <ecNumber evidence="5">3.6.1.1</ecNumber>
    </recommendedName>
    <alternativeName>
        <fullName evidence="5">Pyrophosphate phospho-hydrolase</fullName>
        <shortName evidence="5">PPase</shortName>
    </alternativeName>
</protein>
<dbReference type="AlphaFoldDB" id="A0AAX3F2Q1"/>
<keyword evidence="5" id="KW-0963">Cytoplasm</keyword>
<dbReference type="GO" id="GO:0000287">
    <property type="term" value="F:magnesium ion binding"/>
    <property type="evidence" value="ECO:0007669"/>
    <property type="project" value="UniProtKB-UniRule"/>
</dbReference>
<comment type="subcellular location">
    <subcellularLocation>
        <location evidence="5">Cytoplasm</location>
    </subcellularLocation>
</comment>
<dbReference type="CDD" id="cd00412">
    <property type="entry name" value="pyrophosphatase"/>
    <property type="match status" value="1"/>
</dbReference>
<dbReference type="RefSeq" id="WP_154221518.1">
    <property type="nucleotide sequence ID" value="NZ_CP034544.1"/>
</dbReference>
<dbReference type="GO" id="GO:0004427">
    <property type="term" value="F:inorganic diphosphate phosphatase activity"/>
    <property type="evidence" value="ECO:0007669"/>
    <property type="project" value="UniProtKB-UniRule"/>
</dbReference>
<keyword evidence="3 5" id="KW-0378">Hydrolase</keyword>
<comment type="catalytic activity">
    <reaction evidence="5">
        <text>diphosphate + H2O = 2 phosphate + H(+)</text>
        <dbReference type="Rhea" id="RHEA:24576"/>
        <dbReference type="ChEBI" id="CHEBI:15377"/>
        <dbReference type="ChEBI" id="CHEBI:15378"/>
        <dbReference type="ChEBI" id="CHEBI:33019"/>
        <dbReference type="ChEBI" id="CHEBI:43474"/>
        <dbReference type="EC" id="3.6.1.1"/>
    </reaction>
</comment>
<feature type="binding site" evidence="5">
    <location>
        <position position="16"/>
    </location>
    <ligand>
        <name>substrate</name>
    </ligand>
</feature>
<dbReference type="EMBL" id="CP107525">
    <property type="protein sequence ID" value="UZW64630.1"/>
    <property type="molecule type" value="Genomic_DNA"/>
</dbReference>
<feature type="binding site" evidence="5">
    <location>
        <position position="42"/>
    </location>
    <ligand>
        <name>substrate</name>
    </ligand>
</feature>
<comment type="function">
    <text evidence="5">Catalyzes the hydrolysis of inorganic pyrophosphate (PPi) forming two phosphate ions.</text>
</comment>
<evidence type="ECO:0000256" key="1">
    <source>
        <dbReference type="ARBA" id="ARBA00001946"/>
    </source>
</evidence>
<feature type="binding site" evidence="5">
    <location>
        <position position="57"/>
    </location>
    <ligand>
        <name>Mg(2+)</name>
        <dbReference type="ChEBI" id="CHEBI:18420"/>
        <label>2</label>
    </ligand>
</feature>
<evidence type="ECO:0000256" key="2">
    <source>
        <dbReference type="ARBA" id="ARBA00022723"/>
    </source>
</evidence>
<dbReference type="SUPFAM" id="SSF50324">
    <property type="entry name" value="Inorganic pyrophosphatase"/>
    <property type="match status" value="1"/>
</dbReference>
<evidence type="ECO:0000256" key="5">
    <source>
        <dbReference type="HAMAP-Rule" id="MF_00209"/>
    </source>
</evidence>
<dbReference type="GO" id="GO:0006796">
    <property type="term" value="P:phosphate-containing compound metabolic process"/>
    <property type="evidence" value="ECO:0007669"/>
    <property type="project" value="InterPro"/>
</dbReference>
<comment type="cofactor">
    <cofactor evidence="1 5">
        <name>Mg(2+)</name>
        <dbReference type="ChEBI" id="CHEBI:18420"/>
    </cofactor>
</comment>
<feature type="binding site" evidence="5">
    <location>
        <position position="89"/>
    </location>
    <ligand>
        <name>Mg(2+)</name>
        <dbReference type="ChEBI" id="CHEBI:18420"/>
        <label>1</label>
    </ligand>
</feature>
<dbReference type="GO" id="GO:0005737">
    <property type="term" value="C:cytoplasm"/>
    <property type="evidence" value="ECO:0007669"/>
    <property type="project" value="UniProtKB-SubCell"/>
</dbReference>
<evidence type="ECO:0000313" key="7">
    <source>
        <dbReference type="Proteomes" id="UP001164481"/>
    </source>
</evidence>
<evidence type="ECO:0000256" key="3">
    <source>
        <dbReference type="ARBA" id="ARBA00022801"/>
    </source>
</evidence>
<dbReference type="HAMAP" id="MF_00209">
    <property type="entry name" value="Inorganic_PPase"/>
    <property type="match status" value="1"/>
</dbReference>
<organism evidence="6 7">
    <name type="scientific">Mycoplasmopsis synoviae</name>
    <name type="common">Mycoplasma synoviae</name>
    <dbReference type="NCBI Taxonomy" id="2109"/>
    <lineage>
        <taxon>Bacteria</taxon>
        <taxon>Bacillati</taxon>
        <taxon>Mycoplasmatota</taxon>
        <taxon>Mycoplasmoidales</taxon>
        <taxon>Metamycoplasmataceae</taxon>
        <taxon>Mycoplasmopsis</taxon>
    </lineage>
</organism>
<keyword evidence="2 5" id="KW-0479">Metal-binding</keyword>
<evidence type="ECO:0000313" key="6">
    <source>
        <dbReference type="EMBL" id="UZW64630.1"/>
    </source>
</evidence>
<feature type="binding site" evidence="5">
    <location>
        <position position="57"/>
    </location>
    <ligand>
        <name>Mg(2+)</name>
        <dbReference type="ChEBI" id="CHEBI:18420"/>
        <label>1</label>
    </ligand>
</feature>
<dbReference type="PANTHER" id="PTHR10286">
    <property type="entry name" value="INORGANIC PYROPHOSPHATASE"/>
    <property type="match status" value="1"/>
</dbReference>
<reference evidence="6" key="2">
    <citation type="submission" date="2022-11" db="EMBL/GenBank/DDBJ databases">
        <title>complete genomes of mycoplasma synoviae ZX313 strain and SD2 strain.</title>
        <authorList>
            <person name="Zhong Q."/>
        </authorList>
    </citation>
    <scope>NUCLEOTIDE SEQUENCE</scope>
    <source>
        <strain evidence="6">SD2</strain>
    </source>
</reference>